<dbReference type="PRINTS" id="PR01021">
    <property type="entry name" value="OMPADOMAIN"/>
</dbReference>
<feature type="compositionally biased region" description="Polar residues" evidence="5">
    <location>
        <begin position="193"/>
        <end position="203"/>
    </location>
</feature>
<dbReference type="InterPro" id="IPR006665">
    <property type="entry name" value="OmpA-like"/>
</dbReference>
<evidence type="ECO:0000256" key="1">
    <source>
        <dbReference type="ARBA" id="ARBA00004442"/>
    </source>
</evidence>
<evidence type="ECO:0000313" key="8">
    <source>
        <dbReference type="EMBL" id="PWI35228.1"/>
    </source>
</evidence>
<gene>
    <name evidence="8" type="ORF">DI392_02885</name>
</gene>
<keyword evidence="3" id="KW-0998">Cell outer membrane</keyword>
<keyword evidence="2 4" id="KW-0472">Membrane</keyword>
<evidence type="ECO:0000313" key="9">
    <source>
        <dbReference type="Proteomes" id="UP000245362"/>
    </source>
</evidence>
<dbReference type="AlphaFoldDB" id="A0A2U3BEL3"/>
<dbReference type="InterPro" id="IPR050330">
    <property type="entry name" value="Bact_OuterMem_StrucFunc"/>
</dbReference>
<proteinExistence type="predicted"/>
<keyword evidence="6" id="KW-0732">Signal</keyword>
<feature type="chain" id="PRO_5015508609" evidence="6">
    <location>
        <begin position="25"/>
        <end position="219"/>
    </location>
</feature>
<dbReference type="InterPro" id="IPR036737">
    <property type="entry name" value="OmpA-like_sf"/>
</dbReference>
<evidence type="ECO:0000256" key="5">
    <source>
        <dbReference type="SAM" id="MobiDB-lite"/>
    </source>
</evidence>
<dbReference type="CDD" id="cd07185">
    <property type="entry name" value="OmpA_C-like"/>
    <property type="match status" value="1"/>
</dbReference>
<evidence type="ECO:0000256" key="3">
    <source>
        <dbReference type="ARBA" id="ARBA00023237"/>
    </source>
</evidence>
<comment type="caution">
    <text evidence="8">The sequence shown here is derived from an EMBL/GenBank/DDBJ whole genome shotgun (WGS) entry which is preliminary data.</text>
</comment>
<dbReference type="Proteomes" id="UP000245362">
    <property type="component" value="Unassembled WGS sequence"/>
</dbReference>
<evidence type="ECO:0000256" key="4">
    <source>
        <dbReference type="PROSITE-ProRule" id="PRU00473"/>
    </source>
</evidence>
<protein>
    <submittedName>
        <fullName evidence="8">OmpA family protein</fullName>
    </submittedName>
</protein>
<dbReference type="OrthoDB" id="9792521at2"/>
<dbReference type="PANTHER" id="PTHR30329">
    <property type="entry name" value="STATOR ELEMENT OF FLAGELLAR MOTOR COMPLEX"/>
    <property type="match status" value="1"/>
</dbReference>
<keyword evidence="9" id="KW-1185">Reference proteome</keyword>
<dbReference type="EMBL" id="QFWT01000001">
    <property type="protein sequence ID" value="PWI35228.1"/>
    <property type="molecule type" value="Genomic_DNA"/>
</dbReference>
<dbReference type="PANTHER" id="PTHR30329:SF21">
    <property type="entry name" value="LIPOPROTEIN YIAD-RELATED"/>
    <property type="match status" value="1"/>
</dbReference>
<dbReference type="Gene3D" id="3.30.1330.60">
    <property type="entry name" value="OmpA-like domain"/>
    <property type="match status" value="1"/>
</dbReference>
<dbReference type="GO" id="GO:0009279">
    <property type="term" value="C:cell outer membrane"/>
    <property type="evidence" value="ECO:0007669"/>
    <property type="project" value="UniProtKB-SubCell"/>
</dbReference>
<name>A0A2U3BEL3_9VIBR</name>
<dbReference type="Pfam" id="PF00691">
    <property type="entry name" value="OmpA"/>
    <property type="match status" value="1"/>
</dbReference>
<evidence type="ECO:0000256" key="6">
    <source>
        <dbReference type="SAM" id="SignalP"/>
    </source>
</evidence>
<evidence type="ECO:0000259" key="7">
    <source>
        <dbReference type="PROSITE" id="PS51123"/>
    </source>
</evidence>
<dbReference type="PROSITE" id="PS51123">
    <property type="entry name" value="OMPA_2"/>
    <property type="match status" value="1"/>
</dbReference>
<reference evidence="8 9" key="1">
    <citation type="submission" date="2018-05" db="EMBL/GenBank/DDBJ databases">
        <title>Vibrio limimaris sp. nov., isolated from marine sediment.</title>
        <authorList>
            <person name="Li C.-M."/>
        </authorList>
    </citation>
    <scope>NUCLEOTIDE SEQUENCE [LARGE SCALE GENOMIC DNA]</scope>
    <source>
        <strain evidence="8 9">E4404</strain>
    </source>
</reference>
<feature type="signal peptide" evidence="6">
    <location>
        <begin position="1"/>
        <end position="24"/>
    </location>
</feature>
<organism evidence="8 9">
    <name type="scientific">Vibrio albus</name>
    <dbReference type="NCBI Taxonomy" id="2200953"/>
    <lineage>
        <taxon>Bacteria</taxon>
        <taxon>Pseudomonadati</taxon>
        <taxon>Pseudomonadota</taxon>
        <taxon>Gammaproteobacteria</taxon>
        <taxon>Vibrionales</taxon>
        <taxon>Vibrionaceae</taxon>
        <taxon>Vibrio</taxon>
    </lineage>
</organism>
<dbReference type="SUPFAM" id="SSF103088">
    <property type="entry name" value="OmpA-like"/>
    <property type="match status" value="1"/>
</dbReference>
<feature type="domain" description="OmpA-like" evidence="7">
    <location>
        <begin position="105"/>
        <end position="219"/>
    </location>
</feature>
<dbReference type="RefSeq" id="WP_109318380.1">
    <property type="nucleotide sequence ID" value="NZ_QFWT01000001.1"/>
</dbReference>
<accession>A0A2U3BEL3</accession>
<dbReference type="InterPro" id="IPR006664">
    <property type="entry name" value="OMP_bac"/>
</dbReference>
<sequence length="219" mass="24177">MKTRNLLYGIMVLVASTAGLSVSATEESRDVNRALQYYCANKDVSYEESIVIGDATQVNLASGPFYLISSPSAYQATIDLVAKDIIGAGVSTECAEYLLSKGQIQGYKQGEILARVFFDFDRFNLKQDARYILQSLIEKLQTRPSNLILEGHTDSIGTKSYNMTLGLKRSESVKAYLIDKGIDPQTLTTVSKGENEPVASNANREGRRKNRRVDMVSVD</sequence>
<comment type="subcellular location">
    <subcellularLocation>
        <location evidence="1">Cell outer membrane</location>
    </subcellularLocation>
</comment>
<evidence type="ECO:0000256" key="2">
    <source>
        <dbReference type="ARBA" id="ARBA00023136"/>
    </source>
</evidence>
<feature type="region of interest" description="Disordered" evidence="5">
    <location>
        <begin position="193"/>
        <end position="219"/>
    </location>
</feature>